<dbReference type="OrthoDB" id="2084429at2"/>
<gene>
    <name evidence="2" type="ORF">DWY69_14285</name>
    <name evidence="1" type="ORF">DXC51_17605</name>
</gene>
<proteinExistence type="predicted"/>
<sequence>MSDIKLRILKEHIQAGRTAYHPPYRDTHIPTREEFHREYTGSIRLSDFSTERPAAYTIDKIAGAHRRFREQTR</sequence>
<evidence type="ECO:0000313" key="3">
    <source>
        <dbReference type="Proteomes" id="UP000260812"/>
    </source>
</evidence>
<dbReference type="EMBL" id="QVLU01000012">
    <property type="protein sequence ID" value="RGE71013.1"/>
    <property type="molecule type" value="Genomic_DNA"/>
</dbReference>
<dbReference type="AlphaFoldDB" id="A0A3E3IVF9"/>
<name>A0A3E3IVF9_9FIRM</name>
<evidence type="ECO:0000313" key="2">
    <source>
        <dbReference type="EMBL" id="RGE71013.1"/>
    </source>
</evidence>
<evidence type="ECO:0000313" key="4">
    <source>
        <dbReference type="Proteomes" id="UP000261166"/>
    </source>
</evidence>
<dbReference type="EMBL" id="QVLV01000012">
    <property type="protein sequence ID" value="RGE58305.1"/>
    <property type="molecule type" value="Genomic_DNA"/>
</dbReference>
<dbReference type="GeneID" id="97988635"/>
<comment type="caution">
    <text evidence="2">The sequence shown here is derived from an EMBL/GenBank/DDBJ whole genome shotgun (WGS) entry which is preliminary data.</text>
</comment>
<protein>
    <submittedName>
        <fullName evidence="2">Uncharacterized protein</fullName>
    </submittedName>
</protein>
<dbReference type="RefSeq" id="WP_025490996.1">
    <property type="nucleotide sequence ID" value="NZ_CALBAU010000310.1"/>
</dbReference>
<dbReference type="Proteomes" id="UP000260812">
    <property type="component" value="Unassembled WGS sequence"/>
</dbReference>
<keyword evidence="3" id="KW-1185">Reference proteome</keyword>
<reference evidence="2 4" key="1">
    <citation type="submission" date="2018-08" db="EMBL/GenBank/DDBJ databases">
        <title>A genome reference for cultivated species of the human gut microbiota.</title>
        <authorList>
            <person name="Zou Y."/>
            <person name="Xue W."/>
            <person name="Luo G."/>
        </authorList>
    </citation>
    <scope>NUCLEOTIDE SEQUENCE [LARGE SCALE GENOMIC DNA]</scope>
    <source>
        <strain evidence="2 4">AF26-4BH</strain>
        <strain evidence="1">TF05-5AC</strain>
    </source>
</reference>
<dbReference type="Proteomes" id="UP000261166">
    <property type="component" value="Unassembled WGS sequence"/>
</dbReference>
<accession>A0A3E3IVF9</accession>
<dbReference type="GeneID" id="86052082"/>
<evidence type="ECO:0000313" key="1">
    <source>
        <dbReference type="EMBL" id="RGE58305.1"/>
    </source>
</evidence>
<organism evidence="2 4">
    <name type="scientific">Eisenbergiella massiliensis</name>
    <dbReference type="NCBI Taxonomy" id="1720294"/>
    <lineage>
        <taxon>Bacteria</taxon>
        <taxon>Bacillati</taxon>
        <taxon>Bacillota</taxon>
        <taxon>Clostridia</taxon>
        <taxon>Lachnospirales</taxon>
        <taxon>Lachnospiraceae</taxon>
        <taxon>Eisenbergiella</taxon>
    </lineage>
</organism>